<reference evidence="12" key="2">
    <citation type="submission" date="2021-04" db="EMBL/GenBank/DDBJ databases">
        <authorList>
            <person name="Gilroy R."/>
        </authorList>
    </citation>
    <scope>NUCLEOTIDE SEQUENCE</scope>
    <source>
        <strain evidence="12">Gambia15-2214</strain>
    </source>
</reference>
<dbReference type="Proteomes" id="UP000823914">
    <property type="component" value="Unassembled WGS sequence"/>
</dbReference>
<accession>A0A9E2L4P5</accession>
<dbReference type="PANTHER" id="PTHR11361">
    <property type="entry name" value="DNA MISMATCH REPAIR PROTEIN MUTS FAMILY MEMBER"/>
    <property type="match status" value="1"/>
</dbReference>
<gene>
    <name evidence="9 12" type="primary">mutS</name>
    <name evidence="12" type="ORF">IAA16_10545</name>
</gene>
<dbReference type="InterPro" id="IPR036678">
    <property type="entry name" value="MutS_con_dom_sf"/>
</dbReference>
<dbReference type="GO" id="GO:0005829">
    <property type="term" value="C:cytosol"/>
    <property type="evidence" value="ECO:0007669"/>
    <property type="project" value="TreeGrafter"/>
</dbReference>
<dbReference type="Gene3D" id="3.30.420.110">
    <property type="entry name" value="MutS, connector domain"/>
    <property type="match status" value="1"/>
</dbReference>
<dbReference type="GO" id="GO:0006298">
    <property type="term" value="P:mismatch repair"/>
    <property type="evidence" value="ECO:0007669"/>
    <property type="project" value="UniProtKB-UniRule"/>
</dbReference>
<dbReference type="Gene3D" id="1.10.1420.10">
    <property type="match status" value="2"/>
</dbReference>
<dbReference type="AlphaFoldDB" id="A0A9E2L4P5"/>
<dbReference type="InterPro" id="IPR007695">
    <property type="entry name" value="DNA_mismatch_repair_MutS-lik_N"/>
</dbReference>
<evidence type="ECO:0000256" key="2">
    <source>
        <dbReference type="ARBA" id="ARBA00021982"/>
    </source>
</evidence>
<dbReference type="PROSITE" id="PS00486">
    <property type="entry name" value="DNA_MISMATCH_REPAIR_2"/>
    <property type="match status" value="1"/>
</dbReference>
<dbReference type="InterPro" id="IPR007860">
    <property type="entry name" value="DNA_mmatch_repair_MutS_con_dom"/>
</dbReference>
<protein>
    <recommendedName>
        <fullName evidence="2 9">DNA mismatch repair protein MutS</fullName>
    </recommendedName>
</protein>
<keyword evidence="3 9" id="KW-0547">Nucleotide-binding</keyword>
<dbReference type="SMART" id="SM00533">
    <property type="entry name" value="MUTSd"/>
    <property type="match status" value="1"/>
</dbReference>
<dbReference type="NCBIfam" id="NF003810">
    <property type="entry name" value="PRK05399.1"/>
    <property type="match status" value="1"/>
</dbReference>
<dbReference type="InterPro" id="IPR036187">
    <property type="entry name" value="DNA_mismatch_repair_MutS_sf"/>
</dbReference>
<evidence type="ECO:0000256" key="5">
    <source>
        <dbReference type="ARBA" id="ARBA00022840"/>
    </source>
</evidence>
<keyword evidence="6 9" id="KW-0238">DNA-binding</keyword>
<dbReference type="Gene3D" id="3.40.1170.10">
    <property type="entry name" value="DNA repair protein MutS, domain I"/>
    <property type="match status" value="1"/>
</dbReference>
<evidence type="ECO:0000256" key="9">
    <source>
        <dbReference type="HAMAP-Rule" id="MF_00096"/>
    </source>
</evidence>
<keyword evidence="4 9" id="KW-0227">DNA damage</keyword>
<dbReference type="InterPro" id="IPR007696">
    <property type="entry name" value="DNA_mismatch_repair_MutS_core"/>
</dbReference>
<name>A0A9E2L4P5_9SPIR</name>
<dbReference type="EMBL" id="JAHLFV010000242">
    <property type="protein sequence ID" value="MBU3850995.1"/>
    <property type="molecule type" value="Genomic_DNA"/>
</dbReference>
<comment type="function">
    <text evidence="8 9">This protein is involved in the repair of mismatches in DNA. It is possible that it carries out the mismatch recognition step. This protein has a weak ATPase activity.</text>
</comment>
<dbReference type="SUPFAM" id="SSF52540">
    <property type="entry name" value="P-loop containing nucleoside triphosphate hydrolases"/>
    <property type="match status" value="1"/>
</dbReference>
<dbReference type="Pfam" id="PF05188">
    <property type="entry name" value="MutS_II"/>
    <property type="match status" value="1"/>
</dbReference>
<dbReference type="Pfam" id="PF05190">
    <property type="entry name" value="MutS_IV"/>
    <property type="match status" value="1"/>
</dbReference>
<evidence type="ECO:0000256" key="6">
    <source>
        <dbReference type="ARBA" id="ARBA00023125"/>
    </source>
</evidence>
<dbReference type="SUPFAM" id="SSF48334">
    <property type="entry name" value="DNA repair protein MutS, domain III"/>
    <property type="match status" value="1"/>
</dbReference>
<reference evidence="12" key="1">
    <citation type="journal article" date="2021" name="PeerJ">
        <title>Extensive microbial diversity within the chicken gut microbiome revealed by metagenomics and culture.</title>
        <authorList>
            <person name="Gilroy R."/>
            <person name="Ravi A."/>
            <person name="Getino M."/>
            <person name="Pursley I."/>
            <person name="Horton D.L."/>
            <person name="Alikhan N.F."/>
            <person name="Baker D."/>
            <person name="Gharbi K."/>
            <person name="Hall N."/>
            <person name="Watson M."/>
            <person name="Adriaenssens E.M."/>
            <person name="Foster-Nyarko E."/>
            <person name="Jarju S."/>
            <person name="Secka A."/>
            <person name="Antonio M."/>
            <person name="Oren A."/>
            <person name="Chaudhuri R.R."/>
            <person name="La Ragione R."/>
            <person name="Hildebrand F."/>
            <person name="Pallen M.J."/>
        </authorList>
    </citation>
    <scope>NUCLEOTIDE SEQUENCE</scope>
    <source>
        <strain evidence="12">Gambia15-2214</strain>
    </source>
</reference>
<dbReference type="InterPro" id="IPR007861">
    <property type="entry name" value="DNA_mismatch_repair_MutS_clamp"/>
</dbReference>
<feature type="domain" description="DNA mismatch repair proteins mutS family" evidence="11">
    <location>
        <begin position="686"/>
        <end position="702"/>
    </location>
</feature>
<keyword evidence="7 9" id="KW-0234">DNA repair</keyword>
<dbReference type="InterPro" id="IPR000432">
    <property type="entry name" value="DNA_mismatch_repair_MutS_C"/>
</dbReference>
<evidence type="ECO:0000313" key="13">
    <source>
        <dbReference type="Proteomes" id="UP000823914"/>
    </source>
</evidence>
<evidence type="ECO:0000256" key="8">
    <source>
        <dbReference type="ARBA" id="ARBA00024647"/>
    </source>
</evidence>
<dbReference type="GO" id="GO:0140664">
    <property type="term" value="F:ATP-dependent DNA damage sensor activity"/>
    <property type="evidence" value="ECO:0007669"/>
    <property type="project" value="InterPro"/>
</dbReference>
<organism evidence="12 13">
    <name type="scientific">Candidatus Treponema excrementipullorum</name>
    <dbReference type="NCBI Taxonomy" id="2838768"/>
    <lineage>
        <taxon>Bacteria</taxon>
        <taxon>Pseudomonadati</taxon>
        <taxon>Spirochaetota</taxon>
        <taxon>Spirochaetia</taxon>
        <taxon>Spirochaetales</taxon>
        <taxon>Treponemataceae</taxon>
        <taxon>Treponema</taxon>
    </lineage>
</organism>
<dbReference type="NCBIfam" id="TIGR01070">
    <property type="entry name" value="mutS1"/>
    <property type="match status" value="1"/>
</dbReference>
<dbReference type="InterPro" id="IPR027417">
    <property type="entry name" value="P-loop_NTPase"/>
</dbReference>
<dbReference type="Pfam" id="PF05192">
    <property type="entry name" value="MutS_III"/>
    <property type="match status" value="1"/>
</dbReference>
<dbReference type="HAMAP" id="MF_00096">
    <property type="entry name" value="MutS"/>
    <property type="match status" value="1"/>
</dbReference>
<dbReference type="FunFam" id="3.40.50.300:FF:000870">
    <property type="entry name" value="MutS protein homolog 4"/>
    <property type="match status" value="1"/>
</dbReference>
<dbReference type="Pfam" id="PF00488">
    <property type="entry name" value="MutS_V"/>
    <property type="match status" value="1"/>
</dbReference>
<dbReference type="GO" id="GO:0030983">
    <property type="term" value="F:mismatched DNA binding"/>
    <property type="evidence" value="ECO:0007669"/>
    <property type="project" value="InterPro"/>
</dbReference>
<dbReference type="CDD" id="cd03284">
    <property type="entry name" value="ABC_MutS1"/>
    <property type="match status" value="1"/>
</dbReference>
<evidence type="ECO:0000256" key="1">
    <source>
        <dbReference type="ARBA" id="ARBA00006271"/>
    </source>
</evidence>
<evidence type="ECO:0000313" key="12">
    <source>
        <dbReference type="EMBL" id="MBU3850995.1"/>
    </source>
</evidence>
<dbReference type="SUPFAM" id="SSF53150">
    <property type="entry name" value="DNA repair protein MutS, domain II"/>
    <property type="match status" value="1"/>
</dbReference>
<dbReference type="GO" id="GO:0003684">
    <property type="term" value="F:damaged DNA binding"/>
    <property type="evidence" value="ECO:0007669"/>
    <property type="project" value="UniProtKB-UniRule"/>
</dbReference>
<dbReference type="Gene3D" id="3.40.50.300">
    <property type="entry name" value="P-loop containing nucleotide triphosphate hydrolases"/>
    <property type="match status" value="1"/>
</dbReference>
<dbReference type="InterPro" id="IPR016151">
    <property type="entry name" value="DNA_mismatch_repair_MutS_N"/>
</dbReference>
<evidence type="ECO:0000256" key="10">
    <source>
        <dbReference type="RuleBase" id="RU003756"/>
    </source>
</evidence>
<dbReference type="GO" id="GO:0005524">
    <property type="term" value="F:ATP binding"/>
    <property type="evidence" value="ECO:0007669"/>
    <property type="project" value="UniProtKB-UniRule"/>
</dbReference>
<dbReference type="Pfam" id="PF01624">
    <property type="entry name" value="MutS_I"/>
    <property type="match status" value="1"/>
</dbReference>
<evidence type="ECO:0000256" key="4">
    <source>
        <dbReference type="ARBA" id="ARBA00022763"/>
    </source>
</evidence>
<sequence>MAELTPMMLQYKSIKEHHPNEVLFFRLGDFYEMFGEDALEVSRLLNLTLTHRANQPMCGIPYHAAKIYIARLLRLGKKIAICEQTAMPQGTRTLAERKVVEVITPGTAVEEEYLEQSVHNYLAALSCSRGKAGFAFIDVSTGDFSATSWNLSDMAAEFSKEIGRCSPRELLLPLSLKEQPVVQNVLSNYSTISISYYPDWHFSQELSFKQLTQQFNTVNLRSFSLSENSPEVPPAGFLLNYLEKNYNSTLPHITGIHIYKDSDFVVIDDSSRRNLEIVSNLRDDSVQYTLLESVNYASTSMGKRLIRSWLLTPLKNKEKIDTRQNLVKDFVDNRDVLKRVRELLSSVLDIERLAGRIAMERAHAKDLQALRASLEHWIEVRQVMEPIHYITTDTEKAQKIAEIISHSIVDDPSTVLTEGRLIKDGWSKDLDHLKTIQRDFNSILDSYVEEEKAATGINNLKVRYNRISGYYIEVSKGKLDSVPSHFILKRALVNGDRYTTEKLQELEQELSSAGIKIIEEEKKLFLEIRDKLAQELSYLFQIASEVAYTDAIATFAHAAIQHNWIQPEIVESGELEIVKGRHPVVEMHLPSGEFVPNDAYFDESKYFALITGPNMAGKSTYLRQTALITLLAQVGSFVPAEKARIGIVDKIFCRVGASDNLARGESTFLVEMTETAHILRSATKNSLVIMDEVGRGTSTEDGLSIAWAVSEYILNTLQCKTLFATHYHELTRMEHPALVPLCLDVLEQEGQVIFLKKIKPGSVANSYGIHVAQLAGLPAAVIQRAQEFLKHQVSSILEPIEADFSVKTETETAAKNTEIKPVAPGLFSDEELILDEILSTDTNALTPIEALLCISRWKKTLSGE</sequence>
<comment type="similarity">
    <text evidence="1 9 10">Belongs to the DNA mismatch repair MutS family.</text>
</comment>
<dbReference type="InterPro" id="IPR017261">
    <property type="entry name" value="DNA_mismatch_repair_MutS/MSH"/>
</dbReference>
<feature type="binding site" evidence="9">
    <location>
        <begin position="612"/>
        <end position="619"/>
    </location>
    <ligand>
        <name>ATP</name>
        <dbReference type="ChEBI" id="CHEBI:30616"/>
    </ligand>
</feature>
<dbReference type="InterPro" id="IPR005748">
    <property type="entry name" value="DNA_mismatch_repair_MutS"/>
</dbReference>
<dbReference type="PIRSF" id="PIRSF037677">
    <property type="entry name" value="DNA_mis_repair_Msh6"/>
    <property type="match status" value="1"/>
</dbReference>
<evidence type="ECO:0000259" key="11">
    <source>
        <dbReference type="PROSITE" id="PS00486"/>
    </source>
</evidence>
<evidence type="ECO:0000256" key="3">
    <source>
        <dbReference type="ARBA" id="ARBA00022741"/>
    </source>
</evidence>
<dbReference type="InterPro" id="IPR045076">
    <property type="entry name" value="MutS"/>
</dbReference>
<proteinExistence type="inferred from homology"/>
<dbReference type="PANTHER" id="PTHR11361:SF34">
    <property type="entry name" value="DNA MISMATCH REPAIR PROTEIN MSH1, MITOCHONDRIAL"/>
    <property type="match status" value="1"/>
</dbReference>
<dbReference type="SMART" id="SM00534">
    <property type="entry name" value="MUTSac"/>
    <property type="match status" value="1"/>
</dbReference>
<comment type="caution">
    <text evidence="12">The sequence shown here is derived from an EMBL/GenBank/DDBJ whole genome shotgun (WGS) entry which is preliminary data.</text>
</comment>
<dbReference type="SUPFAM" id="SSF55271">
    <property type="entry name" value="DNA repair protein MutS, domain I"/>
    <property type="match status" value="1"/>
</dbReference>
<evidence type="ECO:0000256" key="7">
    <source>
        <dbReference type="ARBA" id="ARBA00023204"/>
    </source>
</evidence>
<keyword evidence="5 9" id="KW-0067">ATP-binding</keyword>